<dbReference type="STRING" id="1658765.Msub_20006"/>
<organism evidence="1 2">
    <name type="scientific">Marinobacter subterrani</name>
    <dbReference type="NCBI Taxonomy" id="1658765"/>
    <lineage>
        <taxon>Bacteria</taxon>
        <taxon>Pseudomonadati</taxon>
        <taxon>Pseudomonadota</taxon>
        <taxon>Gammaproteobacteria</taxon>
        <taxon>Pseudomonadales</taxon>
        <taxon>Marinobacteraceae</taxon>
        <taxon>Marinobacter</taxon>
    </lineage>
</organism>
<proteinExistence type="predicted"/>
<sequence length="59" mass="6303">MISRAEAERRGYTVLDQGPEIEWEEKVVGANGPSPRTVRVPKGIDPALSTARVPIGCAA</sequence>
<dbReference type="Proteomes" id="UP000036102">
    <property type="component" value="Unassembled WGS sequence"/>
</dbReference>
<protein>
    <submittedName>
        <fullName evidence="1">Uncharacterized protein</fullName>
    </submittedName>
</protein>
<dbReference type="PATRIC" id="fig|1658765.3.peg.3271"/>
<name>A0A0J7J3K9_9GAMM</name>
<evidence type="ECO:0000313" key="1">
    <source>
        <dbReference type="EMBL" id="KMQ72812.1"/>
    </source>
</evidence>
<reference evidence="1 2" key="1">
    <citation type="submission" date="2015-06" db="EMBL/GenBank/DDBJ databases">
        <title>Marinobacter subterrani, a genetically tractable neutrophilic iron-oxidizing strain isolated from the Soudan Iron Mine.</title>
        <authorList>
            <person name="Bonis B.M."/>
            <person name="Gralnick J.A."/>
        </authorList>
    </citation>
    <scope>NUCLEOTIDE SEQUENCE [LARGE SCALE GENOMIC DNA]</scope>
    <source>
        <strain evidence="1 2">JG233</strain>
    </source>
</reference>
<dbReference type="EMBL" id="LFBU01000002">
    <property type="protein sequence ID" value="KMQ72812.1"/>
    <property type="molecule type" value="Genomic_DNA"/>
</dbReference>
<comment type="caution">
    <text evidence="1">The sequence shown here is derived from an EMBL/GenBank/DDBJ whole genome shotgun (WGS) entry which is preliminary data.</text>
</comment>
<accession>A0A0J7J3K9</accession>
<evidence type="ECO:0000313" key="2">
    <source>
        <dbReference type="Proteomes" id="UP000036102"/>
    </source>
</evidence>
<gene>
    <name evidence="1" type="ORF">Msub_20006</name>
</gene>
<keyword evidence="2" id="KW-1185">Reference proteome</keyword>
<dbReference type="AlphaFoldDB" id="A0A0J7J3K9"/>